<comment type="function">
    <text evidence="7 10 11">Participates actively in the response to hyperosmotic and heat shock by preventing the aggregation of stress-denatured proteins, in association with DnaK and GrpE. It is the nucleotide exchange factor for DnaK and may function as a thermosensor. Unfolded proteins bind initially to DnaJ; upon interaction with the DnaJ-bound protein, DnaK hydrolyzes its bound ATP, resulting in the formation of a stable complex. GrpE releases ADP from DnaK; ATP binding to DnaK triggers the release of the substrate protein, thus completing the reaction cycle. Several rounds of ATP-dependent interactions between DnaJ, DnaK and GrpE are required for fully efficient folding.</text>
</comment>
<dbReference type="Gene3D" id="2.30.22.10">
    <property type="entry name" value="Head domain of nucleotide exchange factor GrpE"/>
    <property type="match status" value="1"/>
</dbReference>
<keyword evidence="15" id="KW-1185">Reference proteome</keyword>
<feature type="region of interest" description="Disordered" evidence="13">
    <location>
        <begin position="1"/>
        <end position="52"/>
    </location>
</feature>
<dbReference type="SUPFAM" id="SSF51064">
    <property type="entry name" value="Head domain of nucleotide exchange factor GrpE"/>
    <property type="match status" value="1"/>
</dbReference>
<comment type="subcellular location">
    <subcellularLocation>
        <location evidence="1 10">Cytoplasm</location>
    </subcellularLocation>
</comment>
<evidence type="ECO:0000313" key="14">
    <source>
        <dbReference type="EMBL" id="TFE31652.1"/>
    </source>
</evidence>
<dbReference type="GO" id="GO:0005737">
    <property type="term" value="C:cytoplasm"/>
    <property type="evidence" value="ECO:0007669"/>
    <property type="project" value="UniProtKB-SubCell"/>
</dbReference>
<accession>A0A4Y8M757</accession>
<dbReference type="PROSITE" id="PS01071">
    <property type="entry name" value="GRPE"/>
    <property type="match status" value="1"/>
</dbReference>
<dbReference type="InterPro" id="IPR009012">
    <property type="entry name" value="GrpE_head"/>
</dbReference>
<keyword evidence="4 10" id="KW-0963">Cytoplasm</keyword>
<dbReference type="PANTHER" id="PTHR21237">
    <property type="entry name" value="GRPE PROTEIN"/>
    <property type="match status" value="1"/>
</dbReference>
<evidence type="ECO:0000256" key="13">
    <source>
        <dbReference type="SAM" id="MobiDB-lite"/>
    </source>
</evidence>
<evidence type="ECO:0000256" key="9">
    <source>
        <dbReference type="ARBA" id="ARBA00076414"/>
    </source>
</evidence>
<sequence>MSTNETKEPVNMDEHQEDSSENKDTGSEVKETSPEDSEQPAAAESGEEIGIAAELQRQADDNHSRYLRAQADFDNFRRRTLKEKEELSQYASLKLITQLLPVLDNFQRALQTGGEGAESGSFAKGVDMIYRQLFQVLEAEGLKPMDSVGQPFDPELHQAIMTVESEEHGEGIVVEAIQNGYWLKDKVIRPAMVKVSG</sequence>
<dbReference type="OrthoDB" id="9812586at2"/>
<comment type="subunit">
    <text evidence="3 10">Homodimer.</text>
</comment>
<evidence type="ECO:0000256" key="6">
    <source>
        <dbReference type="ARBA" id="ARBA00023186"/>
    </source>
</evidence>
<name>A0A4Y8M757_9BACL</name>
<dbReference type="GO" id="GO:0006457">
    <property type="term" value="P:protein folding"/>
    <property type="evidence" value="ECO:0007669"/>
    <property type="project" value="InterPro"/>
</dbReference>
<evidence type="ECO:0000256" key="7">
    <source>
        <dbReference type="ARBA" id="ARBA00053401"/>
    </source>
</evidence>
<evidence type="ECO:0000256" key="2">
    <source>
        <dbReference type="ARBA" id="ARBA00009054"/>
    </source>
</evidence>
<dbReference type="SUPFAM" id="SSF58014">
    <property type="entry name" value="Coiled-coil domain of nucleotide exchange factor GrpE"/>
    <property type="match status" value="1"/>
</dbReference>
<dbReference type="FunFam" id="2.30.22.10:FF:000001">
    <property type="entry name" value="Protein GrpE"/>
    <property type="match status" value="1"/>
</dbReference>
<dbReference type="RefSeq" id="WP_135150222.1">
    <property type="nucleotide sequence ID" value="NZ_SOMN01000001.1"/>
</dbReference>
<dbReference type="NCBIfam" id="NF010738">
    <property type="entry name" value="PRK14140.1"/>
    <property type="match status" value="1"/>
</dbReference>
<evidence type="ECO:0000256" key="12">
    <source>
        <dbReference type="RuleBase" id="RU004478"/>
    </source>
</evidence>
<evidence type="ECO:0000256" key="3">
    <source>
        <dbReference type="ARBA" id="ARBA00011738"/>
    </source>
</evidence>
<dbReference type="Gene3D" id="3.90.20.20">
    <property type="match status" value="1"/>
</dbReference>
<feature type="compositionally biased region" description="Basic and acidic residues" evidence="13">
    <location>
        <begin position="1"/>
        <end position="33"/>
    </location>
</feature>
<dbReference type="HAMAP" id="MF_01151">
    <property type="entry name" value="GrpE"/>
    <property type="match status" value="1"/>
</dbReference>
<organism evidence="14 15">
    <name type="scientific">Cohnella luojiensis</name>
    <dbReference type="NCBI Taxonomy" id="652876"/>
    <lineage>
        <taxon>Bacteria</taxon>
        <taxon>Bacillati</taxon>
        <taxon>Bacillota</taxon>
        <taxon>Bacilli</taxon>
        <taxon>Bacillales</taxon>
        <taxon>Paenibacillaceae</taxon>
        <taxon>Cohnella</taxon>
    </lineage>
</organism>
<evidence type="ECO:0000256" key="10">
    <source>
        <dbReference type="HAMAP-Rule" id="MF_01151"/>
    </source>
</evidence>
<proteinExistence type="inferred from homology"/>
<dbReference type="PRINTS" id="PR00773">
    <property type="entry name" value="GRPEPROTEIN"/>
</dbReference>
<dbReference type="GO" id="GO:0051087">
    <property type="term" value="F:protein-folding chaperone binding"/>
    <property type="evidence" value="ECO:0007669"/>
    <property type="project" value="InterPro"/>
</dbReference>
<dbReference type="GO" id="GO:0042803">
    <property type="term" value="F:protein homodimerization activity"/>
    <property type="evidence" value="ECO:0007669"/>
    <property type="project" value="InterPro"/>
</dbReference>
<dbReference type="CDD" id="cd00446">
    <property type="entry name" value="GrpE"/>
    <property type="match status" value="1"/>
</dbReference>
<evidence type="ECO:0000256" key="5">
    <source>
        <dbReference type="ARBA" id="ARBA00023016"/>
    </source>
</evidence>
<dbReference type="InterPro" id="IPR013805">
    <property type="entry name" value="GrpE_CC"/>
</dbReference>
<keyword evidence="5 10" id="KW-0346">Stress response</keyword>
<evidence type="ECO:0000256" key="4">
    <source>
        <dbReference type="ARBA" id="ARBA00022490"/>
    </source>
</evidence>
<comment type="similarity">
    <text evidence="2 10 12">Belongs to the GrpE family.</text>
</comment>
<evidence type="ECO:0000313" key="15">
    <source>
        <dbReference type="Proteomes" id="UP000297900"/>
    </source>
</evidence>
<protein>
    <recommendedName>
        <fullName evidence="8 10">Protein GrpE</fullName>
    </recommendedName>
    <alternativeName>
        <fullName evidence="9 10">HSP-70 cofactor</fullName>
    </alternativeName>
</protein>
<dbReference type="AlphaFoldDB" id="A0A4Y8M757"/>
<feature type="compositionally biased region" description="Low complexity" evidence="13">
    <location>
        <begin position="41"/>
        <end position="52"/>
    </location>
</feature>
<dbReference type="EMBL" id="SOMN01000001">
    <property type="protein sequence ID" value="TFE31652.1"/>
    <property type="molecule type" value="Genomic_DNA"/>
</dbReference>
<dbReference type="Proteomes" id="UP000297900">
    <property type="component" value="Unassembled WGS sequence"/>
</dbReference>
<keyword evidence="6 10" id="KW-0143">Chaperone</keyword>
<evidence type="ECO:0000256" key="8">
    <source>
        <dbReference type="ARBA" id="ARBA00072274"/>
    </source>
</evidence>
<evidence type="ECO:0000256" key="11">
    <source>
        <dbReference type="RuleBase" id="RU000639"/>
    </source>
</evidence>
<comment type="caution">
    <text evidence="14">The sequence shown here is derived from an EMBL/GenBank/DDBJ whole genome shotgun (WGS) entry which is preliminary data.</text>
</comment>
<gene>
    <name evidence="10 14" type="primary">grpE</name>
    <name evidence="14" type="ORF">E2980_00810</name>
</gene>
<dbReference type="GO" id="GO:0000774">
    <property type="term" value="F:adenyl-nucleotide exchange factor activity"/>
    <property type="evidence" value="ECO:0007669"/>
    <property type="project" value="InterPro"/>
</dbReference>
<dbReference type="PANTHER" id="PTHR21237:SF23">
    <property type="entry name" value="GRPE PROTEIN HOMOLOG, MITOCHONDRIAL"/>
    <property type="match status" value="1"/>
</dbReference>
<dbReference type="InterPro" id="IPR000740">
    <property type="entry name" value="GrpE"/>
</dbReference>
<evidence type="ECO:0000256" key="1">
    <source>
        <dbReference type="ARBA" id="ARBA00004496"/>
    </source>
</evidence>
<reference evidence="14 15" key="1">
    <citation type="submission" date="2019-03" db="EMBL/GenBank/DDBJ databases">
        <title>Cohnella endophytica sp. nov., a novel endophytic bacterium isolated from bark of Sonneratia apetala.</title>
        <authorList>
            <person name="Tuo L."/>
        </authorList>
    </citation>
    <scope>NUCLEOTIDE SEQUENCE [LARGE SCALE GENOMIC DNA]</scope>
    <source>
        <strain evidence="14 15">CCTCC AB 208254</strain>
    </source>
</reference>
<dbReference type="GO" id="GO:0051082">
    <property type="term" value="F:unfolded protein binding"/>
    <property type="evidence" value="ECO:0007669"/>
    <property type="project" value="TreeGrafter"/>
</dbReference>
<dbReference type="Pfam" id="PF01025">
    <property type="entry name" value="GrpE"/>
    <property type="match status" value="1"/>
</dbReference>